<keyword evidence="5" id="KW-1185">Reference proteome</keyword>
<keyword evidence="1" id="KW-0560">Oxidoreductase</keyword>
<dbReference type="PRINTS" id="PR00368">
    <property type="entry name" value="FADPNR"/>
</dbReference>
<evidence type="ECO:0000256" key="1">
    <source>
        <dbReference type="ARBA" id="ARBA00023002"/>
    </source>
</evidence>
<dbReference type="InterPro" id="IPR017224">
    <property type="entry name" value="Opine_Oxase_asu/HCN_bsu"/>
</dbReference>
<dbReference type="Proteomes" id="UP000321514">
    <property type="component" value="Unassembled WGS sequence"/>
</dbReference>
<organism evidence="3 6">
    <name type="scientific">Myxococcus fulvus</name>
    <dbReference type="NCBI Taxonomy" id="33"/>
    <lineage>
        <taxon>Bacteria</taxon>
        <taxon>Pseudomonadati</taxon>
        <taxon>Myxococcota</taxon>
        <taxon>Myxococcia</taxon>
        <taxon>Myxococcales</taxon>
        <taxon>Cystobacterineae</taxon>
        <taxon>Myxococcaceae</taxon>
        <taxon>Myxococcus</taxon>
    </lineage>
</organism>
<dbReference type="STRING" id="1334629.MFUL124B02_04420"/>
<dbReference type="SUPFAM" id="SSF51905">
    <property type="entry name" value="FAD/NAD(P)-binding domain"/>
    <property type="match status" value="1"/>
</dbReference>
<evidence type="ECO:0000313" key="6">
    <source>
        <dbReference type="Proteomes" id="UP000321514"/>
    </source>
</evidence>
<dbReference type="PANTHER" id="PTHR42949:SF3">
    <property type="entry name" value="ANAEROBIC GLYCEROL-3-PHOSPHATE DEHYDROGENASE SUBUNIT B"/>
    <property type="match status" value="1"/>
</dbReference>
<evidence type="ECO:0000313" key="4">
    <source>
        <dbReference type="EMBL" id="SES96314.1"/>
    </source>
</evidence>
<dbReference type="Gene3D" id="1.10.10.1100">
    <property type="entry name" value="BFD-like [2Fe-2S]-binding domain"/>
    <property type="match status" value="1"/>
</dbReference>
<dbReference type="PRINTS" id="PR00469">
    <property type="entry name" value="PNDRDTASEII"/>
</dbReference>
<dbReference type="PROSITE" id="PS51257">
    <property type="entry name" value="PROKAR_LIPOPROTEIN"/>
    <property type="match status" value="1"/>
</dbReference>
<dbReference type="RefSeq" id="WP_074948983.1">
    <property type="nucleotide sequence ID" value="NZ_BJXR01000012.1"/>
</dbReference>
<dbReference type="InterPro" id="IPR036188">
    <property type="entry name" value="FAD/NAD-bd_sf"/>
</dbReference>
<dbReference type="PIRSF" id="PIRSF037495">
    <property type="entry name" value="Opine_OX_OoxA/HcnB"/>
    <property type="match status" value="1"/>
</dbReference>
<evidence type="ECO:0000259" key="2">
    <source>
        <dbReference type="Pfam" id="PF07992"/>
    </source>
</evidence>
<dbReference type="InterPro" id="IPR051691">
    <property type="entry name" value="Metab_Enz_Cyan_OpOx_G3PDH"/>
</dbReference>
<protein>
    <submittedName>
        <fullName evidence="3">Oxidoreductase</fullName>
    </submittedName>
    <submittedName>
        <fullName evidence="4">Thioredoxin reductase</fullName>
    </submittedName>
</protein>
<dbReference type="GO" id="GO:0016491">
    <property type="term" value="F:oxidoreductase activity"/>
    <property type="evidence" value="ECO:0007669"/>
    <property type="project" value="UniProtKB-KW"/>
</dbReference>
<dbReference type="OrthoDB" id="9801699at2"/>
<dbReference type="Proteomes" id="UP000183760">
    <property type="component" value="Unassembled WGS sequence"/>
</dbReference>
<feature type="domain" description="FAD/NAD(P)-binding" evidence="2">
    <location>
        <begin position="6"/>
        <end position="286"/>
    </location>
</feature>
<reference evidence="4 5" key="1">
    <citation type="submission" date="2016-10" db="EMBL/GenBank/DDBJ databases">
        <authorList>
            <person name="Varghese N."/>
            <person name="Submissions S."/>
        </authorList>
    </citation>
    <scope>NUCLEOTIDE SEQUENCE [LARGE SCALE GENOMIC DNA]</scope>
    <source>
        <strain evidence="4 5">DSM 16525</strain>
    </source>
</reference>
<proteinExistence type="predicted"/>
<dbReference type="Pfam" id="PF07992">
    <property type="entry name" value="Pyr_redox_2"/>
    <property type="match status" value="1"/>
</dbReference>
<reference evidence="3 6" key="2">
    <citation type="submission" date="2019-07" db="EMBL/GenBank/DDBJ databases">
        <title>Whole genome shotgun sequence of Myxococcus fulvus NBRC 100333.</title>
        <authorList>
            <person name="Hosoyama A."/>
            <person name="Uohara A."/>
            <person name="Ohji S."/>
            <person name="Ichikawa N."/>
        </authorList>
    </citation>
    <scope>NUCLEOTIDE SEQUENCE [LARGE SCALE GENOMIC DNA]</scope>
    <source>
        <strain evidence="3 6">NBRC 100333</strain>
    </source>
</reference>
<dbReference type="EMBL" id="BJXR01000012">
    <property type="protein sequence ID" value="GEN05752.1"/>
    <property type="molecule type" value="Genomic_DNA"/>
</dbReference>
<dbReference type="InterPro" id="IPR023753">
    <property type="entry name" value="FAD/NAD-binding_dom"/>
</dbReference>
<dbReference type="AlphaFoldDB" id="A0A511SWB5"/>
<name>A0A511SWB5_MYXFU</name>
<dbReference type="InterPro" id="IPR041854">
    <property type="entry name" value="BFD-like_2Fe2S-bd_dom_sf"/>
</dbReference>
<dbReference type="Gene3D" id="3.50.50.60">
    <property type="entry name" value="FAD/NAD(P)-binding domain"/>
    <property type="match status" value="2"/>
</dbReference>
<accession>A0A511SWB5</accession>
<dbReference type="EMBL" id="FOIB01000001">
    <property type="protein sequence ID" value="SES96314.1"/>
    <property type="molecule type" value="Genomic_DNA"/>
</dbReference>
<comment type="caution">
    <text evidence="3">The sequence shown here is derived from an EMBL/GenBank/DDBJ whole genome shotgun (WGS) entry which is preliminary data.</text>
</comment>
<gene>
    <name evidence="3" type="ORF">MFU01_07890</name>
    <name evidence="4" type="ORF">SAMN05443572_101700</name>
</gene>
<dbReference type="PANTHER" id="PTHR42949">
    <property type="entry name" value="ANAEROBIC GLYCEROL-3-PHOSPHATE DEHYDROGENASE SUBUNIT B"/>
    <property type="match status" value="1"/>
</dbReference>
<evidence type="ECO:0000313" key="5">
    <source>
        <dbReference type="Proteomes" id="UP000183760"/>
    </source>
</evidence>
<sequence>MRETCDVVIAGAGPGGLAAACHAAEAGLKVLVLDAQPQPGGQIWRGEARTGKNPLARKWLTRFAASSARFRPGARVIASPEPGVLLVEEGASSFAVHHGRAILATGARERFLPFPGWTLPGVLGVSGLQVLVKDGLPIRGKRVVLAGTGPLLLAAAATIQSHGGEVLYIAEQAPAADHWRFALQLWRHPSKLLQGAVMTAKLITVPTSTDAWVLAAEGTDRLESVRLSVRGHEEHLRCDYLGASYGLVPNLELPRLLGCEVSHGAVLVDERLETRVPRVHAVGELLGIGGVDQALVTGELAGLVAADRPIPESLARAWRGVRDFSVHLARHDAPREELRRLARPDTVLCRCEDVPLSALEGCTNLREARLYARLGMGACQGRTCGPAAQTLFGWSGEDVRPPCLPARIGSLRLPPPDVSPSHTSKS</sequence>
<evidence type="ECO:0000313" key="3">
    <source>
        <dbReference type="EMBL" id="GEN05752.1"/>
    </source>
</evidence>